<evidence type="ECO:0000313" key="5">
    <source>
        <dbReference type="EMBL" id="MEJ6348998.1"/>
    </source>
</evidence>
<dbReference type="SUPFAM" id="SSF52317">
    <property type="entry name" value="Class I glutamine amidotransferase-like"/>
    <property type="match status" value="1"/>
</dbReference>
<dbReference type="InterPro" id="IPR029062">
    <property type="entry name" value="Class_I_gatase-like"/>
</dbReference>
<dbReference type="InterPro" id="IPR027478">
    <property type="entry name" value="LdcA_N"/>
</dbReference>
<dbReference type="Gene3D" id="3.40.50.10740">
    <property type="entry name" value="Class I glutamine amidotransferase-like"/>
    <property type="match status" value="1"/>
</dbReference>
<accession>A0ABU8SHZ8</accession>
<dbReference type="InterPro" id="IPR040449">
    <property type="entry name" value="Peptidase_S66_N"/>
</dbReference>
<evidence type="ECO:0000259" key="3">
    <source>
        <dbReference type="Pfam" id="PF02016"/>
    </source>
</evidence>
<dbReference type="PANTHER" id="PTHR30237:SF6">
    <property type="entry name" value="CARBOXYPEPTIDASE YOCD-RELATED"/>
    <property type="match status" value="1"/>
</dbReference>
<dbReference type="InterPro" id="IPR040921">
    <property type="entry name" value="Peptidase_S66C"/>
</dbReference>
<feature type="domain" description="LD-carboxypeptidase C-terminal" evidence="4">
    <location>
        <begin position="199"/>
        <end position="311"/>
    </location>
</feature>
<dbReference type="Pfam" id="PF02016">
    <property type="entry name" value="Peptidase_S66"/>
    <property type="match status" value="1"/>
</dbReference>
<dbReference type="Proteomes" id="UP001377804">
    <property type="component" value="Unassembled WGS sequence"/>
</dbReference>
<dbReference type="InterPro" id="IPR027461">
    <property type="entry name" value="Carboxypeptidase_A_C_sf"/>
</dbReference>
<dbReference type="Gene3D" id="3.50.30.60">
    <property type="entry name" value="LD-carboxypeptidase A C-terminal domain-like"/>
    <property type="match status" value="1"/>
</dbReference>
<keyword evidence="2" id="KW-0378">Hydrolase</keyword>
<organism evidence="5 6">
    <name type="scientific">Holzapfeliella saturejae</name>
    <dbReference type="NCBI Taxonomy" id="3082953"/>
    <lineage>
        <taxon>Bacteria</taxon>
        <taxon>Bacillati</taxon>
        <taxon>Bacillota</taxon>
        <taxon>Bacilli</taxon>
        <taxon>Lactobacillales</taxon>
        <taxon>Lactobacillaceae</taxon>
        <taxon>Holzapfeliella</taxon>
    </lineage>
</organism>
<proteinExistence type="inferred from homology"/>
<dbReference type="RefSeq" id="WP_339970525.1">
    <property type="nucleotide sequence ID" value="NZ_JAWMWG010000005.1"/>
</dbReference>
<feature type="domain" description="LD-carboxypeptidase N-terminal" evidence="3">
    <location>
        <begin position="13"/>
        <end position="133"/>
    </location>
</feature>
<dbReference type="InterPro" id="IPR003507">
    <property type="entry name" value="S66_fam"/>
</dbReference>
<comment type="similarity">
    <text evidence="1">Belongs to the peptidase S66 family.</text>
</comment>
<reference evidence="5 6" key="1">
    <citation type="submission" date="2023-10" db="EMBL/GenBank/DDBJ databases">
        <title>Holzapfeliella saturejae sp. nov. isolated from Satureja montana flowers.</title>
        <authorList>
            <person name="Alcantara C."/>
            <person name="Zuniga M."/>
            <person name="Landete J.M."/>
            <person name="Monedero V."/>
        </authorList>
    </citation>
    <scope>NUCLEOTIDE SEQUENCE [LARGE SCALE GENOMIC DNA]</scope>
    <source>
        <strain evidence="5 6">He02</strain>
    </source>
</reference>
<dbReference type="CDD" id="cd07062">
    <property type="entry name" value="Peptidase_S66_mccF_like"/>
    <property type="match status" value="1"/>
</dbReference>
<keyword evidence="6" id="KW-1185">Reference proteome</keyword>
<dbReference type="EMBL" id="JAWMWG010000005">
    <property type="protein sequence ID" value="MEJ6348998.1"/>
    <property type="molecule type" value="Genomic_DNA"/>
</dbReference>
<evidence type="ECO:0000256" key="2">
    <source>
        <dbReference type="ARBA" id="ARBA00022801"/>
    </source>
</evidence>
<evidence type="ECO:0000259" key="4">
    <source>
        <dbReference type="Pfam" id="PF17676"/>
    </source>
</evidence>
<evidence type="ECO:0000256" key="1">
    <source>
        <dbReference type="ARBA" id="ARBA00010233"/>
    </source>
</evidence>
<dbReference type="Pfam" id="PF17676">
    <property type="entry name" value="Peptidase_S66C"/>
    <property type="match status" value="1"/>
</dbReference>
<dbReference type="PANTHER" id="PTHR30237">
    <property type="entry name" value="MURAMOYLTETRAPEPTIDE CARBOXYPEPTIDASE"/>
    <property type="match status" value="1"/>
</dbReference>
<sequence>MITPQKLSPGDEIRIITPSSSWARVGGFEANLKSKEKLESWGLKVTFGRHIETSDIQDSLPIQDRVDDIHEAFADPNIKAILSLIGGFTSNELLPYLDYELIRNNPKIICGFSDFTALANAITAKTGLVTYYGPAYVTLKMSDEQGQYQDDCFKKVLFGSEATKLVASKTWSSDAWYDPTASRNYHDNQWQVYSEGHIKGQTVGGNLDTFNLLAGTPYQPELDDKVWFFEFSEEMHGIELSRYLAQLLQISQKPKALLLGRFPKENKMTKELLHYILDKFPIFKQLPVIYDVNFGHAQPILTLPLGGLVEIETKTKSITTL</sequence>
<evidence type="ECO:0000313" key="6">
    <source>
        <dbReference type="Proteomes" id="UP001377804"/>
    </source>
</evidence>
<name>A0ABU8SHZ8_9LACO</name>
<dbReference type="SUPFAM" id="SSF141986">
    <property type="entry name" value="LD-carboxypeptidase A C-terminal domain-like"/>
    <property type="match status" value="1"/>
</dbReference>
<dbReference type="PIRSF" id="PIRSF028757">
    <property type="entry name" value="LD-carboxypeptidase"/>
    <property type="match status" value="1"/>
</dbReference>
<protein>
    <submittedName>
        <fullName evidence="5">LD-carboxypeptidase</fullName>
    </submittedName>
</protein>
<comment type="caution">
    <text evidence="5">The sequence shown here is derived from an EMBL/GenBank/DDBJ whole genome shotgun (WGS) entry which is preliminary data.</text>
</comment>
<gene>
    <name evidence="5" type="ORF">R4Y45_07165</name>
</gene>